<gene>
    <name evidence="10" type="ORF">MZO42_13455</name>
</gene>
<keyword evidence="8" id="KW-1133">Transmembrane helix</keyword>
<keyword evidence="8" id="KW-0472">Membrane</keyword>
<feature type="region of interest" description="Disordered" evidence="7">
    <location>
        <begin position="184"/>
        <end position="215"/>
    </location>
</feature>
<organism evidence="10">
    <name type="scientific">Sphingomonas psychrotolerans</name>
    <dbReference type="NCBI Taxonomy" id="1327635"/>
    <lineage>
        <taxon>Bacteria</taxon>
        <taxon>Pseudomonadati</taxon>
        <taxon>Pseudomonadota</taxon>
        <taxon>Alphaproteobacteria</taxon>
        <taxon>Sphingomonadales</taxon>
        <taxon>Sphingomonadaceae</taxon>
        <taxon>Sphingomonas</taxon>
    </lineage>
</organism>
<evidence type="ECO:0000256" key="1">
    <source>
        <dbReference type="ARBA" id="ARBA00000971"/>
    </source>
</evidence>
<feature type="compositionally biased region" description="Low complexity" evidence="7">
    <location>
        <begin position="184"/>
        <end position="194"/>
    </location>
</feature>
<evidence type="ECO:0000259" key="9">
    <source>
        <dbReference type="PROSITE" id="PS50059"/>
    </source>
</evidence>
<evidence type="ECO:0000256" key="7">
    <source>
        <dbReference type="SAM" id="MobiDB-lite"/>
    </source>
</evidence>
<dbReference type="Pfam" id="PF01346">
    <property type="entry name" value="FKBP_N"/>
    <property type="match status" value="1"/>
</dbReference>
<evidence type="ECO:0000256" key="8">
    <source>
        <dbReference type="SAM" id="Phobius"/>
    </source>
</evidence>
<feature type="compositionally biased region" description="Pro residues" evidence="7">
    <location>
        <begin position="199"/>
        <end position="215"/>
    </location>
</feature>
<evidence type="ECO:0000256" key="5">
    <source>
        <dbReference type="PROSITE-ProRule" id="PRU00277"/>
    </source>
</evidence>
<dbReference type="Gene3D" id="3.10.50.40">
    <property type="match status" value="1"/>
</dbReference>
<dbReference type="Pfam" id="PF00254">
    <property type="entry name" value="FKBP_C"/>
    <property type="match status" value="1"/>
</dbReference>
<dbReference type="InterPro" id="IPR046357">
    <property type="entry name" value="PPIase_dom_sf"/>
</dbReference>
<keyword evidence="3 5" id="KW-0697">Rotamase</keyword>
<keyword evidence="4 5" id="KW-0413">Isomerase</keyword>
<dbReference type="PROSITE" id="PS50059">
    <property type="entry name" value="FKBP_PPIASE"/>
    <property type="match status" value="1"/>
</dbReference>
<dbReference type="SUPFAM" id="SSF54534">
    <property type="entry name" value="FKBP-like"/>
    <property type="match status" value="1"/>
</dbReference>
<keyword evidence="8" id="KW-0812">Transmembrane</keyword>
<comment type="catalytic activity">
    <reaction evidence="1 5 6">
        <text>[protein]-peptidylproline (omega=180) = [protein]-peptidylproline (omega=0)</text>
        <dbReference type="Rhea" id="RHEA:16237"/>
        <dbReference type="Rhea" id="RHEA-COMP:10747"/>
        <dbReference type="Rhea" id="RHEA-COMP:10748"/>
        <dbReference type="ChEBI" id="CHEBI:83833"/>
        <dbReference type="ChEBI" id="CHEBI:83834"/>
        <dbReference type="EC" id="5.2.1.8"/>
    </reaction>
</comment>
<dbReference type="InterPro" id="IPR001179">
    <property type="entry name" value="PPIase_FKBP_dom"/>
</dbReference>
<comment type="similarity">
    <text evidence="2 6">Belongs to the FKBP-type PPIase family.</text>
</comment>
<reference evidence="10" key="1">
    <citation type="submission" date="2022-04" db="EMBL/GenBank/DDBJ databases">
        <title>Tomato heritable bacteria conferring resistance against bacterial wilt.</title>
        <authorList>
            <person name="Yin J."/>
        </authorList>
    </citation>
    <scope>NUCLEOTIDE SEQUENCE</scope>
    <source>
        <strain evidence="10">Cra20</strain>
    </source>
</reference>
<evidence type="ECO:0000256" key="4">
    <source>
        <dbReference type="ARBA" id="ARBA00023235"/>
    </source>
</evidence>
<accession>A0ABU3N589</accession>
<dbReference type="EMBL" id="JALMLT010000003">
    <property type="protein sequence ID" value="MDT8759705.1"/>
    <property type="molecule type" value="Genomic_DNA"/>
</dbReference>
<protein>
    <recommendedName>
        <fullName evidence="6">Peptidyl-prolyl cis-trans isomerase</fullName>
        <ecNumber evidence="6">5.2.1.8</ecNumber>
    </recommendedName>
</protein>
<dbReference type="PANTHER" id="PTHR43811">
    <property type="entry name" value="FKBP-TYPE PEPTIDYL-PROLYL CIS-TRANS ISOMERASE FKPA"/>
    <property type="match status" value="1"/>
</dbReference>
<dbReference type="GO" id="GO:0003755">
    <property type="term" value="F:peptidyl-prolyl cis-trans isomerase activity"/>
    <property type="evidence" value="ECO:0007669"/>
    <property type="project" value="UniProtKB-EC"/>
</dbReference>
<comment type="caution">
    <text evidence="10">The sequence shown here is derived from an EMBL/GenBank/DDBJ whole genome shotgun (WGS) entry which is preliminary data.</text>
</comment>
<dbReference type="PANTHER" id="PTHR43811:SF19">
    <property type="entry name" value="39 KDA FK506-BINDING NUCLEAR PROTEIN"/>
    <property type="match status" value="1"/>
</dbReference>
<dbReference type="EC" id="5.2.1.8" evidence="6"/>
<sequence length="215" mass="22938">MSVTAVPLQPVKRAYKVWLWIGVLLAIALATGLAWLGTREQVAAKGTDAQFLAWNKSRAGVQTTASGLQYQVLEPGEGATAGEGDYVVANYEGRFRDGRVFDKSERAVPFPVQQGSAIPGFLEGLKLMKKGGKYRLWIPSNLAYGAPGVQSPDPERVPPDAMLVFTVSPERVLPAAVVQQMMMQQMMQQQQQRQGGAGGPPPGGAGPPPQGAPVQ</sequence>
<evidence type="ECO:0000256" key="6">
    <source>
        <dbReference type="RuleBase" id="RU003915"/>
    </source>
</evidence>
<dbReference type="InterPro" id="IPR000774">
    <property type="entry name" value="PPIase_FKBP_N"/>
</dbReference>
<proteinExistence type="inferred from homology"/>
<feature type="domain" description="PPIase FKBP-type" evidence="9">
    <location>
        <begin position="84"/>
        <end position="173"/>
    </location>
</feature>
<feature type="transmembrane region" description="Helical" evidence="8">
    <location>
        <begin position="17"/>
        <end position="36"/>
    </location>
</feature>
<evidence type="ECO:0000313" key="10">
    <source>
        <dbReference type="EMBL" id="MDT8759705.1"/>
    </source>
</evidence>
<evidence type="ECO:0000256" key="2">
    <source>
        <dbReference type="ARBA" id="ARBA00006577"/>
    </source>
</evidence>
<name>A0ABU3N589_9SPHN</name>
<evidence type="ECO:0000256" key="3">
    <source>
        <dbReference type="ARBA" id="ARBA00023110"/>
    </source>
</evidence>